<dbReference type="InterPro" id="IPR042257">
    <property type="entry name" value="DGOK_C"/>
</dbReference>
<evidence type="ECO:0008006" key="3">
    <source>
        <dbReference type="Google" id="ProtNLM"/>
    </source>
</evidence>
<dbReference type="OrthoDB" id="256574at2"/>
<organism evidence="1 2">
    <name type="scientific">Komagataeibacter intermedius AF2</name>
    <dbReference type="NCBI Taxonomy" id="1458464"/>
    <lineage>
        <taxon>Bacteria</taxon>
        <taxon>Pseudomonadati</taxon>
        <taxon>Pseudomonadota</taxon>
        <taxon>Alphaproteobacteria</taxon>
        <taxon>Acetobacterales</taxon>
        <taxon>Acetobacteraceae</taxon>
        <taxon>Komagataeibacter</taxon>
    </lineage>
</organism>
<protein>
    <recommendedName>
        <fullName evidence="3">2-dehydro-3-deoxygalactonokinase</fullName>
    </recommendedName>
</protein>
<dbReference type="InterPro" id="IPR042258">
    <property type="entry name" value="DGOK_N"/>
</dbReference>
<reference evidence="1 2" key="1">
    <citation type="submission" date="2015-07" db="EMBL/GenBank/DDBJ databases">
        <title>Draft Genome Sequence of Komagataeibacter intermedius Strain AF2, Isolated from Kombucha Tea.</title>
        <authorList>
            <person name="Santos R.A."/>
            <person name="Berretta A.A."/>
            <person name="Barud H.S."/>
            <person name="Ribeiro S.J."/>
            <person name="Gonzalez-Garcia L.N."/>
            <person name="Zucchi T.D."/>
            <person name="Goldman G.H."/>
            <person name="Riano-Pachon D.M."/>
        </authorList>
    </citation>
    <scope>NUCLEOTIDE SEQUENCE [LARGE SCALE GENOMIC DNA]</scope>
    <source>
        <strain evidence="1 2">AF2</strain>
    </source>
</reference>
<name>A0A0N1FLZ3_9PROT</name>
<dbReference type="Pfam" id="PF05035">
    <property type="entry name" value="DGOK"/>
    <property type="match status" value="1"/>
</dbReference>
<comment type="caution">
    <text evidence="1">The sequence shown here is derived from an EMBL/GenBank/DDBJ whole genome shotgun (WGS) entry which is preliminary data.</text>
</comment>
<accession>A0A0N1FLZ3</accession>
<dbReference type="InterPro" id="IPR007729">
    <property type="entry name" value="DGOK"/>
</dbReference>
<dbReference type="GO" id="GO:0008671">
    <property type="term" value="F:2-dehydro-3-deoxygalactonokinase activity"/>
    <property type="evidence" value="ECO:0007669"/>
    <property type="project" value="InterPro"/>
</dbReference>
<dbReference type="Proteomes" id="UP000031553">
    <property type="component" value="Unassembled WGS sequence"/>
</dbReference>
<evidence type="ECO:0000313" key="1">
    <source>
        <dbReference type="EMBL" id="KPH85462.1"/>
    </source>
</evidence>
<sequence>MIWLDAGTPALLGLDWGSSSLRAWLMDARGIILHVHYARQGILNLPDGGFAQVLSDILTQLRLEYPLPMLACGMVGSINGWLEVPYLPCPAAMSQLANGLGLQSTAYGPLHIVPGLVKDGPLPDVMRGEETQIVGMMGTDGAGHRTVVLPGTHSKWAQVEEQAITDFRTFMTGELYAVLMQHSILGRLPATMPPDAGQRDEAFVMGVRTALSGVPLAGRLFSARAAVLRNRLERACAADYLSGLLIGEEIQVGMTAMDITPQAAPVLVGEQALCQRYQLAFTALGHHAPPVAGNTAPAGLFRLAQAAHLLDLPPTHFHDQKGAVA</sequence>
<dbReference type="Gene3D" id="3.30.420.310">
    <property type="entry name" value="2-keto-3-deoxy-galactonokinase, C-terminal domain"/>
    <property type="match status" value="1"/>
</dbReference>
<dbReference type="EMBL" id="JUFX02000238">
    <property type="protein sequence ID" value="KPH85462.1"/>
    <property type="molecule type" value="Genomic_DNA"/>
</dbReference>
<dbReference type="Gene3D" id="3.30.420.300">
    <property type="entry name" value="2-keto-3-deoxy-galactonokinase, substrate binding domain"/>
    <property type="match status" value="1"/>
</dbReference>
<dbReference type="AlphaFoldDB" id="A0A0N1FLZ3"/>
<dbReference type="RefSeq" id="WP_039736199.1">
    <property type="nucleotide sequence ID" value="NZ_JUFX02000238.1"/>
</dbReference>
<proteinExistence type="predicted"/>
<evidence type="ECO:0000313" key="2">
    <source>
        <dbReference type="Proteomes" id="UP000031553"/>
    </source>
</evidence>
<gene>
    <name evidence="1" type="ORF">GLUCOINTEAF2_0203364</name>
</gene>
<dbReference type="GO" id="GO:0034194">
    <property type="term" value="P:D-galactonate catabolic process"/>
    <property type="evidence" value="ECO:0007669"/>
    <property type="project" value="InterPro"/>
</dbReference>